<dbReference type="Pfam" id="PF00856">
    <property type="entry name" value="SET"/>
    <property type="match status" value="1"/>
</dbReference>
<sequence>MKSARSYAESEASGVRIDMKFLKARINTTVKEDVDANMSGTLLLSLPSAETNKAMEKYECDCYVRGKETCSGTCLCRSAMKVCEVTCNCHGYCCNSIATMPKLDVREGALGQELYTREDLPQQKIAFVVCGKILTEALFHSIAMLDPHRSYYGVRVTWPGHTKDVPGDPGEVNYVIDSSTHISGTANHSCDPNIAVSPCWSNGTVYAVGRTLRRVIAKEALTFDYKWTGVTDGPAAELCFCRTGACRGFIAEPTSKFMERTIHHYEKELVRLKNIHDDDEQSLQDQLTTMDSDGKRIIPINQHLSLIRRLDKNDKLQVAVDNMEAALHKAKDARACARHAKWAERQTKYMRKLQSLDCNPLNQKPIPKIPSPPPSFSTSTGSSKFSFCGWFANEDEPIQPLPLSLALACSGALKYVPMYKKPWVPSGSRSRGTLNLKHFPPPSVPTSRNPTPRTVRPRNPPIRPLGKLPEDVAHWPEAGFMSLDERRKVMAWIEGRISARDSSRSVYPPENAERFAYWLHMRVRKPGEKKMRTFRAHWSGISSQDLIDRYEEESVGVMGCGSMSRRAVHCILGDVLTYTSYAFKWNKSELKLVEDRDGDQWPLLWSDLLSLPGPVPEFSTDRALCASHMQRCTR</sequence>
<dbReference type="EMBL" id="CM026424">
    <property type="protein sequence ID" value="KAG0581254.1"/>
    <property type="molecule type" value="Genomic_DNA"/>
</dbReference>
<dbReference type="SUPFAM" id="SSF82199">
    <property type="entry name" value="SET domain"/>
    <property type="match status" value="1"/>
</dbReference>
<gene>
    <name evidence="3" type="ORF">KC19_4G236800</name>
</gene>
<dbReference type="AlphaFoldDB" id="A0A8T0IBY8"/>
<evidence type="ECO:0000259" key="2">
    <source>
        <dbReference type="PROSITE" id="PS50280"/>
    </source>
</evidence>
<dbReference type="Proteomes" id="UP000822688">
    <property type="component" value="Chromosome 4"/>
</dbReference>
<dbReference type="InterPro" id="IPR046341">
    <property type="entry name" value="SET_dom_sf"/>
</dbReference>
<name>A0A8T0IBY8_CERPU</name>
<keyword evidence="4" id="KW-1185">Reference proteome</keyword>
<dbReference type="InterPro" id="IPR001214">
    <property type="entry name" value="SET_dom"/>
</dbReference>
<dbReference type="Gene3D" id="2.170.270.10">
    <property type="entry name" value="SET domain"/>
    <property type="match status" value="1"/>
</dbReference>
<accession>A0A8T0IBY8</accession>
<reference evidence="3" key="1">
    <citation type="submission" date="2020-06" db="EMBL/GenBank/DDBJ databases">
        <title>WGS assembly of Ceratodon purpureus strain R40.</title>
        <authorList>
            <person name="Carey S.B."/>
            <person name="Jenkins J."/>
            <person name="Shu S."/>
            <person name="Lovell J.T."/>
            <person name="Sreedasyam A."/>
            <person name="Maumus F."/>
            <person name="Tiley G.P."/>
            <person name="Fernandez-Pozo N."/>
            <person name="Barry K."/>
            <person name="Chen C."/>
            <person name="Wang M."/>
            <person name="Lipzen A."/>
            <person name="Daum C."/>
            <person name="Saski C.A."/>
            <person name="Payton A.C."/>
            <person name="Mcbreen J.C."/>
            <person name="Conrad R.E."/>
            <person name="Kollar L.M."/>
            <person name="Olsson S."/>
            <person name="Huttunen S."/>
            <person name="Landis J.B."/>
            <person name="Wickett N.J."/>
            <person name="Johnson M.G."/>
            <person name="Rensing S.A."/>
            <person name="Grimwood J."/>
            <person name="Schmutz J."/>
            <person name="Mcdaniel S.F."/>
        </authorList>
    </citation>
    <scope>NUCLEOTIDE SEQUENCE</scope>
    <source>
        <strain evidence="3">R40</strain>
    </source>
</reference>
<evidence type="ECO:0000256" key="1">
    <source>
        <dbReference type="SAM" id="MobiDB-lite"/>
    </source>
</evidence>
<protein>
    <recommendedName>
        <fullName evidence="2">SET domain-containing protein</fullName>
    </recommendedName>
</protein>
<evidence type="ECO:0000313" key="3">
    <source>
        <dbReference type="EMBL" id="KAG0581254.1"/>
    </source>
</evidence>
<comment type="caution">
    <text evidence="3">The sequence shown here is derived from an EMBL/GenBank/DDBJ whole genome shotgun (WGS) entry which is preliminary data.</text>
</comment>
<organism evidence="3 4">
    <name type="scientific">Ceratodon purpureus</name>
    <name type="common">Fire moss</name>
    <name type="synonym">Dicranum purpureum</name>
    <dbReference type="NCBI Taxonomy" id="3225"/>
    <lineage>
        <taxon>Eukaryota</taxon>
        <taxon>Viridiplantae</taxon>
        <taxon>Streptophyta</taxon>
        <taxon>Embryophyta</taxon>
        <taxon>Bryophyta</taxon>
        <taxon>Bryophytina</taxon>
        <taxon>Bryopsida</taxon>
        <taxon>Dicranidae</taxon>
        <taxon>Pseudoditrichales</taxon>
        <taxon>Ditrichaceae</taxon>
        <taxon>Ceratodon</taxon>
    </lineage>
</organism>
<proteinExistence type="predicted"/>
<feature type="compositionally biased region" description="Low complexity" evidence="1">
    <location>
        <begin position="445"/>
        <end position="454"/>
    </location>
</feature>
<dbReference type="PROSITE" id="PS50280">
    <property type="entry name" value="SET"/>
    <property type="match status" value="1"/>
</dbReference>
<feature type="domain" description="SET" evidence="2">
    <location>
        <begin position="71"/>
        <end position="226"/>
    </location>
</feature>
<feature type="region of interest" description="Disordered" evidence="1">
    <location>
        <begin position="430"/>
        <end position="468"/>
    </location>
</feature>
<evidence type="ECO:0000313" key="4">
    <source>
        <dbReference type="Proteomes" id="UP000822688"/>
    </source>
</evidence>